<keyword evidence="1" id="KW-1185">Reference proteome</keyword>
<protein>
    <submittedName>
        <fullName evidence="2">Regulator of telomere elongation helicase 1-like</fullName>
    </submittedName>
</protein>
<organism evidence="1 2">
    <name type="scientific">Camelina sativa</name>
    <name type="common">False flax</name>
    <name type="synonym">Myagrum sativum</name>
    <dbReference type="NCBI Taxonomy" id="90675"/>
    <lineage>
        <taxon>Eukaryota</taxon>
        <taxon>Viridiplantae</taxon>
        <taxon>Streptophyta</taxon>
        <taxon>Embryophyta</taxon>
        <taxon>Tracheophyta</taxon>
        <taxon>Spermatophyta</taxon>
        <taxon>Magnoliopsida</taxon>
        <taxon>eudicotyledons</taxon>
        <taxon>Gunneridae</taxon>
        <taxon>Pentapetalae</taxon>
        <taxon>rosids</taxon>
        <taxon>malvids</taxon>
        <taxon>Brassicales</taxon>
        <taxon>Brassicaceae</taxon>
        <taxon>Camelineae</taxon>
        <taxon>Camelina</taxon>
    </lineage>
</organism>
<accession>A0ABM1QEK1</accession>
<dbReference type="InterPro" id="IPR027417">
    <property type="entry name" value="P-loop_NTPase"/>
</dbReference>
<dbReference type="RefSeq" id="XP_019085189.1">
    <property type="nucleotide sequence ID" value="XM_019229644.1"/>
</dbReference>
<evidence type="ECO:0000313" key="2">
    <source>
        <dbReference type="RefSeq" id="XP_019085189.1"/>
    </source>
</evidence>
<evidence type="ECO:0000313" key="1">
    <source>
        <dbReference type="Proteomes" id="UP000694864"/>
    </source>
</evidence>
<dbReference type="InterPro" id="IPR045028">
    <property type="entry name" value="DinG/Rad3-like"/>
</dbReference>
<gene>
    <name evidence="2" type="primary">LOC109126289</name>
</gene>
<proteinExistence type="predicted"/>
<dbReference type="PANTHER" id="PTHR11472:SF34">
    <property type="entry name" value="REGULATOR OF TELOMERE ELONGATION HELICASE 1"/>
    <property type="match status" value="1"/>
</dbReference>
<dbReference type="GeneID" id="109126289"/>
<dbReference type="PANTHER" id="PTHR11472">
    <property type="entry name" value="DNA REPAIR DEAD HELICASE RAD3/XP-D SUBFAMILY MEMBER"/>
    <property type="match status" value="1"/>
</dbReference>
<dbReference type="Gene3D" id="3.40.50.300">
    <property type="entry name" value="P-loop containing nucleotide triphosphate hydrolases"/>
    <property type="match status" value="1"/>
</dbReference>
<name>A0ABM1QEK1_CAMSA</name>
<reference evidence="2" key="2">
    <citation type="submission" date="2025-08" db="UniProtKB">
        <authorList>
            <consortium name="RefSeq"/>
        </authorList>
    </citation>
    <scope>IDENTIFICATION</scope>
    <source>
        <tissue evidence="2">Leaf</tissue>
    </source>
</reference>
<dbReference type="Proteomes" id="UP000694864">
    <property type="component" value="Chromosome 9"/>
</dbReference>
<sequence length="152" mass="16954">MLDIAKKGVGSIILTSGTLSPMDSLAQELKLDFPVRLENPHVISSNQLWAGVVSTGPSGYVLNSSYHNRDVPEYKQELGNAIVNFSRVVPEALLIFFPSYYLMDSCISFWKNGCQRNSMTIWERICKLKKPVIEPKDSSLFPAAMQVSNRGL</sequence>
<reference evidence="1" key="1">
    <citation type="journal article" date="2014" name="Nat. Commun.">
        <title>The emerging biofuel crop Camelina sativa retains a highly undifferentiated hexaploid genome structure.</title>
        <authorList>
            <person name="Kagale S."/>
            <person name="Koh C."/>
            <person name="Nixon J."/>
            <person name="Bollina V."/>
            <person name="Clarke W.E."/>
            <person name="Tuteja R."/>
            <person name="Spillane C."/>
            <person name="Robinson S.J."/>
            <person name="Links M.G."/>
            <person name="Clarke C."/>
            <person name="Higgins E.E."/>
            <person name="Huebert T."/>
            <person name="Sharpe A.G."/>
            <person name="Parkin I.A."/>
        </authorList>
    </citation>
    <scope>NUCLEOTIDE SEQUENCE [LARGE SCALE GENOMIC DNA]</scope>
    <source>
        <strain evidence="1">cv. DH55</strain>
    </source>
</reference>